<keyword evidence="2" id="KW-1185">Reference proteome</keyword>
<evidence type="ECO:0000313" key="2">
    <source>
        <dbReference type="Proteomes" id="UP000823786"/>
    </source>
</evidence>
<protein>
    <recommendedName>
        <fullName evidence="3">DUF2750 domain-containing protein</fullName>
    </recommendedName>
</protein>
<proteinExistence type="predicted"/>
<organism evidence="1 2">
    <name type="scientific">Rhizobium herbae</name>
    <dbReference type="NCBI Taxonomy" id="508661"/>
    <lineage>
        <taxon>Bacteria</taxon>
        <taxon>Pseudomonadati</taxon>
        <taxon>Pseudomonadota</taxon>
        <taxon>Alphaproteobacteria</taxon>
        <taxon>Hyphomicrobiales</taxon>
        <taxon>Rhizobiaceae</taxon>
        <taxon>Rhizobium/Agrobacterium group</taxon>
        <taxon>Rhizobium</taxon>
    </lineage>
</organism>
<reference evidence="1 2" key="1">
    <citation type="submission" date="2021-03" db="EMBL/GenBank/DDBJ databases">
        <title>Genomic Encyclopedia of Type Strains, Phase IV (KMG-IV): sequencing the most valuable type-strain genomes for metagenomic binning, comparative biology and taxonomic classification.</title>
        <authorList>
            <person name="Goeker M."/>
        </authorList>
    </citation>
    <scope>NUCLEOTIDE SEQUENCE [LARGE SCALE GENOMIC DNA]</scope>
    <source>
        <strain evidence="1 2">DSM 26427</strain>
    </source>
</reference>
<evidence type="ECO:0008006" key="3">
    <source>
        <dbReference type="Google" id="ProtNLM"/>
    </source>
</evidence>
<accession>A0ABS4EHK5</accession>
<comment type="caution">
    <text evidence="1">The sequence shown here is derived from an EMBL/GenBank/DDBJ whole genome shotgun (WGS) entry which is preliminary data.</text>
</comment>
<evidence type="ECO:0000313" key="1">
    <source>
        <dbReference type="EMBL" id="MBP1857434.1"/>
    </source>
</evidence>
<name>A0ABS4EHK5_9HYPH</name>
<dbReference type="InterPro" id="IPR021284">
    <property type="entry name" value="DUF2750"/>
</dbReference>
<dbReference type="Pfam" id="PF11042">
    <property type="entry name" value="DUF2750"/>
    <property type="match status" value="1"/>
</dbReference>
<dbReference type="RefSeq" id="WP_209848253.1">
    <property type="nucleotide sequence ID" value="NZ_JAGGJV010000001.1"/>
</dbReference>
<dbReference type="EMBL" id="JAGGJV010000001">
    <property type="protein sequence ID" value="MBP1857434.1"/>
    <property type="molecule type" value="Genomic_DNA"/>
</dbReference>
<gene>
    <name evidence="1" type="ORF">J2Z75_000914</name>
</gene>
<sequence>MSVTAAHTARFFDETIAHGTVWSIRDDGGFPTSTSPFGETAMPFWSSDSRAQKVIDNVSAYGGFQTSRLELSEFVDRWLPGLERDGLFVGINWSGDRATGYDMTPETVRNRIAMKQKAAAAEH</sequence>
<dbReference type="Proteomes" id="UP000823786">
    <property type="component" value="Unassembled WGS sequence"/>
</dbReference>